<accession>A0ABQ9H9U3</accession>
<reference evidence="2 3" key="1">
    <citation type="submission" date="2023-02" db="EMBL/GenBank/DDBJ databases">
        <title>LHISI_Scaffold_Assembly.</title>
        <authorList>
            <person name="Stuart O.P."/>
            <person name="Cleave R."/>
            <person name="Magrath M.J.L."/>
            <person name="Mikheyev A.S."/>
        </authorList>
    </citation>
    <scope>NUCLEOTIDE SEQUENCE [LARGE SCALE GENOMIC DNA]</scope>
    <source>
        <strain evidence="2">Daus_M_001</strain>
        <tissue evidence="2">Leg muscle</tissue>
    </source>
</reference>
<gene>
    <name evidence="2" type="ORF">PR048_017527</name>
</gene>
<keyword evidence="3" id="KW-1185">Reference proteome</keyword>
<sequence length="382" mass="43340">MSLVERKPEHQPDKDFHQQHQPLEQLRVTWLNRLHQQPLPLITTGAAVQPYQPTTVQVPPLPRVTTSHRLHNHSGPSVPPYNYNGFVATLEFVEKFTTTETSSVLTALTTEPGVMMDGTSAPSHTTTQQKCSVVLLGNISRSGHFDTRGLPAATTCSLSFQGQQTDIVHLSLFNYHLRHLRIDTTRIQKNICEYLCAFWGRGGDYSLSSRRNGFDFRRGRSRIFTCGKRTGQCHWSVGFLGDLLFSHPFIMVLLHTCLISPSSALKTSMLRAAQISSIIHIHFYMEKKFYMIAYANICFCPSSPSCQTVIEVYDGFTEYNTKRVTRICSPVVKHVRDRIGRFLQQQTFVSSSNMMSLVLKRSTSQRNTSVEEFVDGAYLFHD</sequence>
<comment type="caution">
    <text evidence="2">The sequence shown here is derived from an EMBL/GenBank/DDBJ whole genome shotgun (WGS) entry which is preliminary data.</text>
</comment>
<evidence type="ECO:0000313" key="3">
    <source>
        <dbReference type="Proteomes" id="UP001159363"/>
    </source>
</evidence>
<feature type="non-terminal residue" evidence="2">
    <location>
        <position position="382"/>
    </location>
</feature>
<proteinExistence type="predicted"/>
<protein>
    <submittedName>
        <fullName evidence="2">Uncharacterized protein</fullName>
    </submittedName>
</protein>
<name>A0ABQ9H9U3_9NEOP</name>
<feature type="compositionally biased region" description="Basic and acidic residues" evidence="1">
    <location>
        <begin position="1"/>
        <end position="18"/>
    </location>
</feature>
<dbReference type="Proteomes" id="UP001159363">
    <property type="component" value="Chromosome 5"/>
</dbReference>
<evidence type="ECO:0000313" key="2">
    <source>
        <dbReference type="EMBL" id="KAJ8881054.1"/>
    </source>
</evidence>
<feature type="region of interest" description="Disordered" evidence="1">
    <location>
        <begin position="1"/>
        <end position="20"/>
    </location>
</feature>
<organism evidence="2 3">
    <name type="scientific">Dryococelus australis</name>
    <dbReference type="NCBI Taxonomy" id="614101"/>
    <lineage>
        <taxon>Eukaryota</taxon>
        <taxon>Metazoa</taxon>
        <taxon>Ecdysozoa</taxon>
        <taxon>Arthropoda</taxon>
        <taxon>Hexapoda</taxon>
        <taxon>Insecta</taxon>
        <taxon>Pterygota</taxon>
        <taxon>Neoptera</taxon>
        <taxon>Polyneoptera</taxon>
        <taxon>Phasmatodea</taxon>
        <taxon>Verophasmatodea</taxon>
        <taxon>Anareolatae</taxon>
        <taxon>Phasmatidae</taxon>
        <taxon>Eurycanthinae</taxon>
        <taxon>Dryococelus</taxon>
    </lineage>
</organism>
<dbReference type="EMBL" id="JARBHB010000006">
    <property type="protein sequence ID" value="KAJ8881054.1"/>
    <property type="molecule type" value="Genomic_DNA"/>
</dbReference>
<evidence type="ECO:0000256" key="1">
    <source>
        <dbReference type="SAM" id="MobiDB-lite"/>
    </source>
</evidence>